<organism evidence="1 2">
    <name type="scientific">Pilimelia terevasa</name>
    <dbReference type="NCBI Taxonomy" id="53372"/>
    <lineage>
        <taxon>Bacteria</taxon>
        <taxon>Bacillati</taxon>
        <taxon>Actinomycetota</taxon>
        <taxon>Actinomycetes</taxon>
        <taxon>Micromonosporales</taxon>
        <taxon>Micromonosporaceae</taxon>
        <taxon>Pilimelia</taxon>
    </lineage>
</organism>
<reference evidence="1" key="2">
    <citation type="submission" date="2020-09" db="EMBL/GenBank/DDBJ databases">
        <authorList>
            <person name="Sun Q."/>
            <person name="Ohkuma M."/>
        </authorList>
    </citation>
    <scope>NUCLEOTIDE SEQUENCE</scope>
    <source>
        <strain evidence="1">JCM 3091</strain>
    </source>
</reference>
<reference evidence="1" key="1">
    <citation type="journal article" date="2014" name="Int. J. Syst. Evol. Microbiol.">
        <title>Complete genome sequence of Corynebacterium casei LMG S-19264T (=DSM 44701T), isolated from a smear-ripened cheese.</title>
        <authorList>
            <consortium name="US DOE Joint Genome Institute (JGI-PGF)"/>
            <person name="Walter F."/>
            <person name="Albersmeier A."/>
            <person name="Kalinowski J."/>
            <person name="Ruckert C."/>
        </authorList>
    </citation>
    <scope>NUCLEOTIDE SEQUENCE</scope>
    <source>
        <strain evidence="1">JCM 3091</strain>
    </source>
</reference>
<gene>
    <name evidence="1" type="ORF">GCM10010124_02440</name>
</gene>
<dbReference type="RefSeq" id="WP_189112257.1">
    <property type="nucleotide sequence ID" value="NZ_BMQC01000001.1"/>
</dbReference>
<comment type="caution">
    <text evidence="1">The sequence shown here is derived from an EMBL/GenBank/DDBJ whole genome shotgun (WGS) entry which is preliminary data.</text>
</comment>
<accession>A0A8J3FFL9</accession>
<protein>
    <submittedName>
        <fullName evidence="1">Uncharacterized protein</fullName>
    </submittedName>
</protein>
<sequence length="76" mass="8020">MSGQPIAGLPGHPGPRLAAAWMALTPARRAALAPHLLGTTSADYVAGWLARAGHQVSASTIRTYRRSLHPQDRVSP</sequence>
<dbReference type="EMBL" id="BMQC01000001">
    <property type="protein sequence ID" value="GGK13401.1"/>
    <property type="molecule type" value="Genomic_DNA"/>
</dbReference>
<dbReference type="Proteomes" id="UP000662200">
    <property type="component" value="Unassembled WGS sequence"/>
</dbReference>
<keyword evidence="2" id="KW-1185">Reference proteome</keyword>
<evidence type="ECO:0000313" key="1">
    <source>
        <dbReference type="EMBL" id="GGK13401.1"/>
    </source>
</evidence>
<dbReference type="AlphaFoldDB" id="A0A8J3FFL9"/>
<evidence type="ECO:0000313" key="2">
    <source>
        <dbReference type="Proteomes" id="UP000662200"/>
    </source>
</evidence>
<name>A0A8J3FFL9_9ACTN</name>
<proteinExistence type="predicted"/>